<dbReference type="Proteomes" id="UP000608513">
    <property type="component" value="Unassembled WGS sequence"/>
</dbReference>
<organism evidence="2 3">
    <name type="scientific">Ramlibacter cellulosilyticus</name>
    <dbReference type="NCBI Taxonomy" id="2764187"/>
    <lineage>
        <taxon>Bacteria</taxon>
        <taxon>Pseudomonadati</taxon>
        <taxon>Pseudomonadota</taxon>
        <taxon>Betaproteobacteria</taxon>
        <taxon>Burkholderiales</taxon>
        <taxon>Comamonadaceae</taxon>
        <taxon>Ramlibacter</taxon>
    </lineage>
</organism>
<feature type="transmembrane region" description="Helical" evidence="1">
    <location>
        <begin position="76"/>
        <end position="93"/>
    </location>
</feature>
<sequence length="130" mass="13993">MDNVVFQSSALGVCAFAAAHVTWRAGAMLRNLHPWDKPSLFTQLGIAGSAFMAGMVPLAFAAATATFIWTFVHLPWWLPVPLFFISGMAFGLVHNALTRVSPAQYIGYFPAVGALVGALGVLITQGVLWW</sequence>
<proteinExistence type="predicted"/>
<dbReference type="EMBL" id="JACORT010000019">
    <property type="protein sequence ID" value="MBC5786385.1"/>
    <property type="molecule type" value="Genomic_DNA"/>
</dbReference>
<reference evidence="2" key="1">
    <citation type="submission" date="2020-08" db="EMBL/GenBank/DDBJ databases">
        <title>Ramlibacter sp. USB13 16S ribosomal RNA gene genome sequencing and assembly.</title>
        <authorList>
            <person name="Kang M."/>
        </authorList>
    </citation>
    <scope>NUCLEOTIDE SEQUENCE</scope>
    <source>
        <strain evidence="2">USB13</strain>
    </source>
</reference>
<keyword evidence="3" id="KW-1185">Reference proteome</keyword>
<dbReference type="RefSeq" id="WP_187079132.1">
    <property type="nucleotide sequence ID" value="NZ_JACORT010000019.1"/>
</dbReference>
<accession>A0A923SDU2</accession>
<name>A0A923SDU2_9BURK</name>
<evidence type="ECO:0000313" key="3">
    <source>
        <dbReference type="Proteomes" id="UP000608513"/>
    </source>
</evidence>
<dbReference type="AlphaFoldDB" id="A0A923SDU2"/>
<keyword evidence="1" id="KW-0812">Transmembrane</keyword>
<feature type="transmembrane region" description="Helical" evidence="1">
    <location>
        <begin position="105"/>
        <end position="128"/>
    </location>
</feature>
<evidence type="ECO:0000313" key="2">
    <source>
        <dbReference type="EMBL" id="MBC5786385.1"/>
    </source>
</evidence>
<evidence type="ECO:0000256" key="1">
    <source>
        <dbReference type="SAM" id="Phobius"/>
    </source>
</evidence>
<gene>
    <name evidence="2" type="ORF">H8N03_25835</name>
</gene>
<comment type="caution">
    <text evidence="2">The sequence shown here is derived from an EMBL/GenBank/DDBJ whole genome shotgun (WGS) entry which is preliminary data.</text>
</comment>
<feature type="transmembrane region" description="Helical" evidence="1">
    <location>
        <begin position="44"/>
        <end position="70"/>
    </location>
</feature>
<keyword evidence="1" id="KW-1133">Transmembrane helix</keyword>
<keyword evidence="1" id="KW-0472">Membrane</keyword>
<protein>
    <submittedName>
        <fullName evidence="2">Uncharacterized protein</fullName>
    </submittedName>
</protein>
<feature type="transmembrane region" description="Helical" evidence="1">
    <location>
        <begin position="6"/>
        <end position="23"/>
    </location>
</feature>